<dbReference type="AlphaFoldDB" id="A0A251UN67"/>
<name>A0A251UN67_HELAN</name>
<dbReference type="EMBL" id="CM007894">
    <property type="protein sequence ID" value="OTG23761.1"/>
    <property type="molecule type" value="Genomic_DNA"/>
</dbReference>
<evidence type="ECO:0000313" key="4">
    <source>
        <dbReference type="Proteomes" id="UP000215914"/>
    </source>
</evidence>
<feature type="region of interest" description="Disordered" evidence="1">
    <location>
        <begin position="1"/>
        <end position="22"/>
    </location>
</feature>
<keyword evidence="4" id="KW-1185">Reference proteome</keyword>
<sequence>MELKKKETGRNRKKAEKDDDDSGFVLGLKLDVGLVVDDGGVWWLMMRVGWDDDEENGTIREQKLKT</sequence>
<reference evidence="2 4" key="1">
    <citation type="journal article" date="2017" name="Nature">
        <title>The sunflower genome provides insights into oil metabolism, flowering and Asterid evolution.</title>
        <authorList>
            <person name="Badouin H."/>
            <person name="Gouzy J."/>
            <person name="Grassa C.J."/>
            <person name="Murat F."/>
            <person name="Staton S.E."/>
            <person name="Cottret L."/>
            <person name="Lelandais-Briere C."/>
            <person name="Owens G.L."/>
            <person name="Carrere S."/>
            <person name="Mayjonade B."/>
            <person name="Legrand L."/>
            <person name="Gill N."/>
            <person name="Kane N.C."/>
            <person name="Bowers J.E."/>
            <person name="Hubner S."/>
            <person name="Bellec A."/>
            <person name="Berard A."/>
            <person name="Berges H."/>
            <person name="Blanchet N."/>
            <person name="Boniface M.C."/>
            <person name="Brunel D."/>
            <person name="Catrice O."/>
            <person name="Chaidir N."/>
            <person name="Claudel C."/>
            <person name="Donnadieu C."/>
            <person name="Faraut T."/>
            <person name="Fievet G."/>
            <person name="Helmstetter N."/>
            <person name="King M."/>
            <person name="Knapp S.J."/>
            <person name="Lai Z."/>
            <person name="Le Paslier M.C."/>
            <person name="Lippi Y."/>
            <person name="Lorenzon L."/>
            <person name="Mandel J.R."/>
            <person name="Marage G."/>
            <person name="Marchand G."/>
            <person name="Marquand E."/>
            <person name="Bret-Mestries E."/>
            <person name="Morien E."/>
            <person name="Nambeesan S."/>
            <person name="Nguyen T."/>
            <person name="Pegot-Espagnet P."/>
            <person name="Pouilly N."/>
            <person name="Raftis F."/>
            <person name="Sallet E."/>
            <person name="Schiex T."/>
            <person name="Thomas J."/>
            <person name="Vandecasteele C."/>
            <person name="Vares D."/>
            <person name="Vear F."/>
            <person name="Vautrin S."/>
            <person name="Crespi M."/>
            <person name="Mangin B."/>
            <person name="Burke J.M."/>
            <person name="Salse J."/>
            <person name="Munos S."/>
            <person name="Vincourt P."/>
            <person name="Rieseberg L.H."/>
            <person name="Langlade N.B."/>
        </authorList>
    </citation>
    <scope>NUCLEOTIDE SEQUENCE [LARGE SCALE GENOMIC DNA]</scope>
    <source>
        <strain evidence="4">cv. SF193</strain>
        <tissue evidence="2">Leaves</tissue>
    </source>
</reference>
<organism evidence="3 4">
    <name type="scientific">Helianthus annuus</name>
    <name type="common">Common sunflower</name>
    <dbReference type="NCBI Taxonomy" id="4232"/>
    <lineage>
        <taxon>Eukaryota</taxon>
        <taxon>Viridiplantae</taxon>
        <taxon>Streptophyta</taxon>
        <taxon>Embryophyta</taxon>
        <taxon>Tracheophyta</taxon>
        <taxon>Spermatophyta</taxon>
        <taxon>Magnoliopsida</taxon>
        <taxon>eudicotyledons</taxon>
        <taxon>Gunneridae</taxon>
        <taxon>Pentapetalae</taxon>
        <taxon>asterids</taxon>
        <taxon>campanulids</taxon>
        <taxon>Asterales</taxon>
        <taxon>Asteraceae</taxon>
        <taxon>Asteroideae</taxon>
        <taxon>Heliantheae alliance</taxon>
        <taxon>Heliantheae</taxon>
        <taxon>Helianthus</taxon>
    </lineage>
</organism>
<dbReference type="InParanoid" id="A0A251UN67"/>
<dbReference type="Gramene" id="mRNA:HanXRQr2_Chr14g0658371">
    <property type="protein sequence ID" value="mRNA:HanXRQr2_Chr14g0658371"/>
    <property type="gene ID" value="HanXRQr2_Chr14g0658371"/>
</dbReference>
<reference evidence="2" key="3">
    <citation type="submission" date="2020-06" db="EMBL/GenBank/DDBJ databases">
        <title>Helianthus annuus Genome sequencing and assembly Release 2.</title>
        <authorList>
            <person name="Gouzy J."/>
            <person name="Langlade N."/>
            <person name="Munos S."/>
        </authorList>
    </citation>
    <scope>NUCLEOTIDE SEQUENCE</scope>
    <source>
        <tissue evidence="2">Leaves</tissue>
    </source>
</reference>
<feature type="compositionally biased region" description="Basic and acidic residues" evidence="1">
    <location>
        <begin position="1"/>
        <end position="10"/>
    </location>
</feature>
<evidence type="ECO:0000313" key="2">
    <source>
        <dbReference type="EMBL" id="KAF5770341.1"/>
    </source>
</evidence>
<protein>
    <submittedName>
        <fullName evidence="3">Uncharacterized protein</fullName>
    </submittedName>
</protein>
<dbReference type="EMBL" id="MNCJ02000329">
    <property type="protein sequence ID" value="KAF5770341.1"/>
    <property type="molecule type" value="Genomic_DNA"/>
</dbReference>
<reference evidence="3" key="2">
    <citation type="submission" date="2017-02" db="EMBL/GenBank/DDBJ databases">
        <title>Sunflower complete genome.</title>
        <authorList>
            <person name="Langlade N."/>
            <person name="Munos S."/>
        </authorList>
    </citation>
    <scope>NUCLEOTIDE SEQUENCE [LARGE SCALE GENOMIC DNA]</scope>
    <source>
        <tissue evidence="3">Leaves</tissue>
    </source>
</reference>
<gene>
    <name evidence="3" type="ORF">HannXRQ_Chr05g0129251</name>
    <name evidence="2" type="ORF">HanXRQr2_Chr14g0658371</name>
</gene>
<evidence type="ECO:0000256" key="1">
    <source>
        <dbReference type="SAM" id="MobiDB-lite"/>
    </source>
</evidence>
<accession>A0A251UN67</accession>
<proteinExistence type="predicted"/>
<evidence type="ECO:0000313" key="3">
    <source>
        <dbReference type="EMBL" id="OTG23761.1"/>
    </source>
</evidence>
<dbReference type="Proteomes" id="UP000215914">
    <property type="component" value="Chromosome 5"/>
</dbReference>